<protein>
    <submittedName>
        <fullName evidence="2">Uncharacterized protein</fullName>
    </submittedName>
</protein>
<dbReference type="AlphaFoldDB" id="U9UQ87"/>
<accession>U9UQ87</accession>
<gene>
    <name evidence="2" type="ORF">GLOINDRAFT_84159</name>
</gene>
<feature type="region of interest" description="Disordered" evidence="1">
    <location>
        <begin position="105"/>
        <end position="125"/>
    </location>
</feature>
<dbReference type="EMBL" id="KI279858">
    <property type="protein sequence ID" value="ESA17766.1"/>
    <property type="molecule type" value="Genomic_DNA"/>
</dbReference>
<evidence type="ECO:0000256" key="1">
    <source>
        <dbReference type="SAM" id="MobiDB-lite"/>
    </source>
</evidence>
<evidence type="ECO:0000313" key="2">
    <source>
        <dbReference type="EMBL" id="ESA17766.1"/>
    </source>
</evidence>
<organism evidence="2">
    <name type="scientific">Rhizophagus irregularis (strain DAOM 181602 / DAOM 197198 / MUCL 43194)</name>
    <name type="common">Arbuscular mycorrhizal fungus</name>
    <name type="synonym">Glomus intraradices</name>
    <dbReference type="NCBI Taxonomy" id="747089"/>
    <lineage>
        <taxon>Eukaryota</taxon>
        <taxon>Fungi</taxon>
        <taxon>Fungi incertae sedis</taxon>
        <taxon>Mucoromycota</taxon>
        <taxon>Glomeromycotina</taxon>
        <taxon>Glomeromycetes</taxon>
        <taxon>Glomerales</taxon>
        <taxon>Glomeraceae</taxon>
        <taxon>Rhizophagus</taxon>
    </lineage>
</organism>
<sequence>MDLYTKLEQAQNMYIRDKVWKTVDATHIVLNRSREQVNSDTLEVNHTPKTHFVFDPYKIWNANENSQIPKDAWERHAEYILSIIQESTQLQVGWKGPGEAITLHLPNHNKPPRKNKKGSPTQRVVQKDLWADFSRNEENYGEHLLGPLKRKFYPEGTE</sequence>
<dbReference type="VEuPathDB" id="FungiDB:RhiirFUN_025344"/>
<dbReference type="HOGENOM" id="CLU_1670297_0_0_1"/>
<name>U9UQ87_RHIID</name>
<reference evidence="2" key="1">
    <citation type="submission" date="2013-07" db="EMBL/GenBank/DDBJ databases">
        <title>The genome of an arbuscular mycorrhizal fungus provides insights into the evolution of the oldest plant symbiosis.</title>
        <authorList>
            <consortium name="DOE Joint Genome Institute"/>
            <person name="Tisserant E."/>
            <person name="Malbreil M."/>
            <person name="Kuo A."/>
            <person name="Kohler A."/>
            <person name="Symeonidi A."/>
            <person name="Balestrini R."/>
            <person name="Charron P."/>
            <person name="Duensing N."/>
            <person name="Frei-dit-Frey N."/>
            <person name="Gianinazzi-Pearson V."/>
            <person name="Gilbert B."/>
            <person name="Handa Y."/>
            <person name="Hijri M."/>
            <person name="Kaul R."/>
            <person name="Kawaguchi M."/>
            <person name="Krajinski F."/>
            <person name="Lammers P."/>
            <person name="Lapierre D."/>
            <person name="Masclaux F.G."/>
            <person name="Murat C."/>
            <person name="Morin E."/>
            <person name="Ndikumana S."/>
            <person name="Pagni M."/>
            <person name="Petitpierre D."/>
            <person name="Requena N."/>
            <person name="Rosikiewicz P."/>
            <person name="Riley R."/>
            <person name="Saito K."/>
            <person name="San Clemente H."/>
            <person name="Shapiro H."/>
            <person name="van Tuinen D."/>
            <person name="Becard G."/>
            <person name="Bonfante P."/>
            <person name="Paszkowski U."/>
            <person name="Shachar-Hill Y."/>
            <person name="Young J.P."/>
            <person name="Sanders I.R."/>
            <person name="Henrissat B."/>
            <person name="Rensing S.A."/>
            <person name="Grigoriev I.V."/>
            <person name="Corradi N."/>
            <person name="Roux C."/>
            <person name="Martin F."/>
        </authorList>
    </citation>
    <scope>NUCLEOTIDE SEQUENCE</scope>
    <source>
        <strain evidence="2">DAOM 197198</strain>
    </source>
</reference>
<proteinExistence type="predicted"/>